<proteinExistence type="predicted"/>
<gene>
    <name evidence="2" type="ORF">SAMN04488494_0828</name>
</gene>
<evidence type="ECO:0000313" key="3">
    <source>
        <dbReference type="Proteomes" id="UP000184280"/>
    </source>
</evidence>
<evidence type="ECO:0000313" key="2">
    <source>
        <dbReference type="EMBL" id="SHL82264.1"/>
    </source>
</evidence>
<accession>A0A1M7DRZ1</accession>
<keyword evidence="1" id="KW-0732">Signal</keyword>
<evidence type="ECO:0008006" key="4">
    <source>
        <dbReference type="Google" id="ProtNLM"/>
    </source>
</evidence>
<dbReference type="EMBL" id="FRCJ01000001">
    <property type="protein sequence ID" value="SHL82264.1"/>
    <property type="molecule type" value="Genomic_DNA"/>
</dbReference>
<dbReference type="AlphaFoldDB" id="A0A1M7DRZ1"/>
<dbReference type="RefSeq" id="WP_139294633.1">
    <property type="nucleotide sequence ID" value="NZ_FRCJ01000001.1"/>
</dbReference>
<dbReference type="PROSITE" id="PS51257">
    <property type="entry name" value="PROKAR_LIPOPROTEIN"/>
    <property type="match status" value="1"/>
</dbReference>
<name>A0A1M7DRZ1_XYLRU</name>
<dbReference type="Proteomes" id="UP000184280">
    <property type="component" value="Unassembled WGS sequence"/>
</dbReference>
<feature type="chain" id="PRO_5012341965" description="Fimbrillin-like" evidence="1">
    <location>
        <begin position="24"/>
        <end position="850"/>
    </location>
</feature>
<protein>
    <recommendedName>
        <fullName evidence="4">Fimbrillin-like</fullName>
    </recommendedName>
</protein>
<dbReference type="Gene3D" id="2.160.20.110">
    <property type="match status" value="1"/>
</dbReference>
<dbReference type="OrthoDB" id="1058231at2"/>
<sequence>MKIRNTIYLIAAALLTACTADDAHWQLSAEQQKLIGQGVNFSTTMANQFVTRTTYHHDGSFNEGDQMRIFRQYANADGITFDETKEIYRTYYLKMNYATGTAISLDSDWNPMAGKWKSDGPRPYSNPKDQTVADSLTWENGRTVRFRAWGRSNLSGCITSDTKDSYYPDYTVSDWVTVSGPTQNIPLTMRHIGCRIAFIYKPGNQFSSVELSTDAADYAEGELEQVMAVYNKMCMPAGVDDQTFLLTTMTQSRYNTTTSFKDFEKDATGIVTMGQLSASEIAETVQHPVFKNNNGYQYLMTIPVDMSSDNAGQTLVLPACTRFKVWLYDVNGNDAGGGQHEAECHTLKLADILDKDGNQIFKNGITLKAGYSYAISVGYHYNHLEVTASDDFSWTNVNIGNQSADANQVNQGTPNYSWFSDAYDAAIAAANAKAAKNDPSIEVDFTPVFQIGTQQAFMAFTHLVNGTTGFKTSGITRGELRETKGLVNAYNWLVDGEELTKEQAEQRGYLFYYQFHPSVSTKGAYIEEEVVTGPFDFYDSQNKKKFEVQLTSNLDFYDWQLTSIGTKEKPFRSFFNGGGHTLYNLNMVSGYLFDYVTDAAITNLMIESNHNTCLLRSASASGDTGWGCYVAGVSMLCPTATNAIATSLSGSSYVVGCIHVGSHVGSNGGALVGSASNLTMLGCMQAADGIAAGTGALLGAYASDAKSQFFAPQTASKLKWGSFMCNYYDVEKSPSTNAVGDITATYVPQQYIRGSKSHILKAKNDYLLGSDLKYSQLNSNMKQEMYGLAPWRAMNYAIWMYNSSDIGKKYPCSMWYHTSDVGYTHLYPTLYQADAAPTDVSKWNPLVQNN</sequence>
<feature type="signal peptide" evidence="1">
    <location>
        <begin position="1"/>
        <end position="23"/>
    </location>
</feature>
<evidence type="ECO:0000256" key="1">
    <source>
        <dbReference type="SAM" id="SignalP"/>
    </source>
</evidence>
<organism evidence="2 3">
    <name type="scientific">Xylanibacter ruminicola</name>
    <name type="common">Prevotella ruminicola</name>
    <dbReference type="NCBI Taxonomy" id="839"/>
    <lineage>
        <taxon>Bacteria</taxon>
        <taxon>Pseudomonadati</taxon>
        <taxon>Bacteroidota</taxon>
        <taxon>Bacteroidia</taxon>
        <taxon>Bacteroidales</taxon>
        <taxon>Prevotellaceae</taxon>
        <taxon>Xylanibacter</taxon>
    </lineage>
</organism>
<reference evidence="2 3" key="1">
    <citation type="submission" date="2016-11" db="EMBL/GenBank/DDBJ databases">
        <authorList>
            <person name="Jaros S."/>
            <person name="Januszkiewicz K."/>
            <person name="Wedrychowicz H."/>
        </authorList>
    </citation>
    <scope>NUCLEOTIDE SEQUENCE [LARGE SCALE GENOMIC DNA]</scope>
    <source>
        <strain evidence="2 3">BPI-34</strain>
    </source>
</reference>